<dbReference type="SUPFAM" id="SSF49899">
    <property type="entry name" value="Concanavalin A-like lectins/glucanases"/>
    <property type="match status" value="1"/>
</dbReference>
<dbReference type="Gene3D" id="2.60.120.200">
    <property type="match status" value="1"/>
</dbReference>
<accession>A0ABY5YJX6</accession>
<dbReference type="InterPro" id="IPR009784">
    <property type="entry name" value="DUF1349"/>
</dbReference>
<gene>
    <name evidence="1" type="ORF">N0D28_04880</name>
</gene>
<evidence type="ECO:0000313" key="1">
    <source>
        <dbReference type="EMBL" id="UWX64996.1"/>
    </source>
</evidence>
<dbReference type="PANTHER" id="PTHR35332">
    <property type="entry name" value="REGULATION OF ENOLASE PROTEIN 1"/>
    <property type="match status" value="1"/>
</dbReference>
<protein>
    <submittedName>
        <fullName evidence="1">DUF1349 domain-containing protein</fullName>
    </submittedName>
</protein>
<dbReference type="InterPro" id="IPR013320">
    <property type="entry name" value="ConA-like_dom_sf"/>
</dbReference>
<dbReference type="InterPro" id="IPR015987">
    <property type="entry name" value="UCP022704"/>
</dbReference>
<organism evidence="1 2">
    <name type="scientific">Deinococcus rubellus</name>
    <dbReference type="NCBI Taxonomy" id="1889240"/>
    <lineage>
        <taxon>Bacteria</taxon>
        <taxon>Thermotogati</taxon>
        <taxon>Deinococcota</taxon>
        <taxon>Deinococci</taxon>
        <taxon>Deinococcales</taxon>
        <taxon>Deinococcaceae</taxon>
        <taxon>Deinococcus</taxon>
    </lineage>
</organism>
<dbReference type="PIRSF" id="PIRSF022704">
    <property type="entry name" value="UCP022704"/>
    <property type="match status" value="1"/>
</dbReference>
<name>A0ABY5YJX6_9DEIO</name>
<dbReference type="PANTHER" id="PTHR35332:SF2">
    <property type="entry name" value="REGULATION OF ENOLASE PROTEIN 1"/>
    <property type="match status" value="1"/>
</dbReference>
<dbReference type="Pfam" id="PF07081">
    <property type="entry name" value="DUF1349"/>
    <property type="match status" value="1"/>
</dbReference>
<sequence length="188" mass="20836">MTDWHGMTWLNEPPRWSADQRVLRLWTAQDTDFWRRTHYGFTHDSGHFLGLPAQQTFTAQVRVRGAYTALYDQAGLMLRAGAEHWIKAGVEFVGQQQLSAVVTHGFSDWSVCPVGSPAFFDLKMTRQGDALSVHSRLPDADWSLLRLAYLPPDLAASVGVYACSPQGGGFEVVFSDFALGPAETGALY</sequence>
<dbReference type="Proteomes" id="UP001060261">
    <property type="component" value="Chromosome"/>
</dbReference>
<dbReference type="RefSeq" id="WP_260561254.1">
    <property type="nucleotide sequence ID" value="NZ_BAABEC010000191.1"/>
</dbReference>
<reference evidence="1" key="1">
    <citation type="submission" date="2022-09" db="EMBL/GenBank/DDBJ databases">
        <title>genome sequence of Deinococcus rubellus.</title>
        <authorList>
            <person name="Srinivasan S."/>
        </authorList>
    </citation>
    <scope>NUCLEOTIDE SEQUENCE</scope>
    <source>
        <strain evidence="1">Ant6</strain>
    </source>
</reference>
<evidence type="ECO:0000313" key="2">
    <source>
        <dbReference type="Proteomes" id="UP001060261"/>
    </source>
</evidence>
<dbReference type="EMBL" id="CP104213">
    <property type="protein sequence ID" value="UWX64996.1"/>
    <property type="molecule type" value="Genomic_DNA"/>
</dbReference>
<proteinExistence type="predicted"/>
<keyword evidence="2" id="KW-1185">Reference proteome</keyword>